<sequence>MNALPLELHAQIFEFACTDDGTTARSLSLVSRYVRDVSEPYRYQSLSISGLEQMNELVTRLNVTPHHLRRIRHLFLSDWAHAQVKERVVPCSDDDLDRYELEKTAALRIITLAAPTVETLVVVSSCPYTGPSLLGALFSTPMPRLAELSVHGFYPFPQVPRSMPRLERLHLSGHRNPHGLLQLGALDAACPSLVHLRISGLVAASSFAEELRSAVLSQADDPSLQSSAFRPSLPARLQTVAVEARAPPSRKGGAPRGLRLMHDKMLASLWELEGRSDSSCSPAVSVLEMEDERDMYSLLKSGWSDRLATREALC</sequence>
<dbReference type="OrthoDB" id="3256367at2759"/>
<name>A0A1Y2IAI0_TRAC3</name>
<accession>A0A1Y2IAI0</accession>
<evidence type="ECO:0008006" key="3">
    <source>
        <dbReference type="Google" id="ProtNLM"/>
    </source>
</evidence>
<dbReference type="InterPro" id="IPR032675">
    <property type="entry name" value="LRR_dom_sf"/>
</dbReference>
<reference evidence="1 2" key="1">
    <citation type="journal article" date="2015" name="Biotechnol. Biofuels">
        <title>Enhanced degradation of softwood versus hardwood by the white-rot fungus Pycnoporus coccineus.</title>
        <authorList>
            <person name="Couturier M."/>
            <person name="Navarro D."/>
            <person name="Chevret D."/>
            <person name="Henrissat B."/>
            <person name="Piumi F."/>
            <person name="Ruiz-Duenas F.J."/>
            <person name="Martinez A.T."/>
            <person name="Grigoriev I.V."/>
            <person name="Riley R."/>
            <person name="Lipzen A."/>
            <person name="Berrin J.G."/>
            <person name="Master E.R."/>
            <person name="Rosso M.N."/>
        </authorList>
    </citation>
    <scope>NUCLEOTIDE SEQUENCE [LARGE SCALE GENOMIC DNA]</scope>
    <source>
        <strain evidence="1 2">BRFM310</strain>
    </source>
</reference>
<organism evidence="1 2">
    <name type="scientific">Trametes coccinea (strain BRFM310)</name>
    <name type="common">Pycnoporus coccineus</name>
    <dbReference type="NCBI Taxonomy" id="1353009"/>
    <lineage>
        <taxon>Eukaryota</taxon>
        <taxon>Fungi</taxon>
        <taxon>Dikarya</taxon>
        <taxon>Basidiomycota</taxon>
        <taxon>Agaricomycotina</taxon>
        <taxon>Agaricomycetes</taxon>
        <taxon>Polyporales</taxon>
        <taxon>Polyporaceae</taxon>
        <taxon>Trametes</taxon>
    </lineage>
</organism>
<evidence type="ECO:0000313" key="1">
    <source>
        <dbReference type="EMBL" id="OSC98119.1"/>
    </source>
</evidence>
<dbReference type="SUPFAM" id="SSF52047">
    <property type="entry name" value="RNI-like"/>
    <property type="match status" value="1"/>
</dbReference>
<keyword evidence="2" id="KW-1185">Reference proteome</keyword>
<dbReference type="AlphaFoldDB" id="A0A1Y2IAI0"/>
<protein>
    <recommendedName>
        <fullName evidence="3">F-box domain-containing protein</fullName>
    </recommendedName>
</protein>
<proteinExistence type="predicted"/>
<gene>
    <name evidence="1" type="ORF">PYCCODRAFT_1375834</name>
</gene>
<dbReference type="Proteomes" id="UP000193067">
    <property type="component" value="Unassembled WGS sequence"/>
</dbReference>
<evidence type="ECO:0000313" key="2">
    <source>
        <dbReference type="Proteomes" id="UP000193067"/>
    </source>
</evidence>
<dbReference type="EMBL" id="KZ084142">
    <property type="protein sequence ID" value="OSC98119.1"/>
    <property type="molecule type" value="Genomic_DNA"/>
</dbReference>
<dbReference type="Gene3D" id="3.80.10.10">
    <property type="entry name" value="Ribonuclease Inhibitor"/>
    <property type="match status" value="1"/>
</dbReference>
<dbReference type="STRING" id="1353009.A0A1Y2IAI0"/>